<organism evidence="1 2">
    <name type="scientific">Actinomadura rugatobispora</name>
    <dbReference type="NCBI Taxonomy" id="1994"/>
    <lineage>
        <taxon>Bacteria</taxon>
        <taxon>Bacillati</taxon>
        <taxon>Actinomycetota</taxon>
        <taxon>Actinomycetes</taxon>
        <taxon>Streptosporangiales</taxon>
        <taxon>Thermomonosporaceae</taxon>
        <taxon>Actinomadura</taxon>
    </lineage>
</organism>
<evidence type="ECO:0000313" key="1">
    <source>
        <dbReference type="EMBL" id="MFC5747412.1"/>
    </source>
</evidence>
<comment type="caution">
    <text evidence="1">The sequence shown here is derived from an EMBL/GenBank/DDBJ whole genome shotgun (WGS) entry which is preliminary data.</text>
</comment>
<dbReference type="RefSeq" id="WP_378283031.1">
    <property type="nucleotide sequence ID" value="NZ_JBHSON010000022.1"/>
</dbReference>
<dbReference type="EMBL" id="JBHSON010000022">
    <property type="protein sequence ID" value="MFC5747412.1"/>
    <property type="molecule type" value="Genomic_DNA"/>
</dbReference>
<proteinExistence type="predicted"/>
<keyword evidence="2" id="KW-1185">Reference proteome</keyword>
<name>A0ABW0ZXI1_9ACTN</name>
<evidence type="ECO:0000313" key="2">
    <source>
        <dbReference type="Proteomes" id="UP001596074"/>
    </source>
</evidence>
<sequence length="65" mass="7560">MHEVVLEGGPADLPQRYVLTQRDAPKVVVHRLNGYEHFEATPAHKTRDGRELQVYRWSYRTAIAE</sequence>
<accession>A0ABW0ZXI1</accession>
<reference evidence="2" key="1">
    <citation type="journal article" date="2019" name="Int. J. Syst. Evol. Microbiol.">
        <title>The Global Catalogue of Microorganisms (GCM) 10K type strain sequencing project: providing services to taxonomists for standard genome sequencing and annotation.</title>
        <authorList>
            <consortium name="The Broad Institute Genomics Platform"/>
            <consortium name="The Broad Institute Genome Sequencing Center for Infectious Disease"/>
            <person name="Wu L."/>
            <person name="Ma J."/>
        </authorList>
    </citation>
    <scope>NUCLEOTIDE SEQUENCE [LARGE SCALE GENOMIC DNA]</scope>
    <source>
        <strain evidence="2">KCTC 42087</strain>
    </source>
</reference>
<dbReference type="InterPro" id="IPR046030">
    <property type="entry name" value="DUF5988"/>
</dbReference>
<protein>
    <submittedName>
        <fullName evidence="1">DUF5988 family protein</fullName>
    </submittedName>
</protein>
<dbReference type="Pfam" id="PF19450">
    <property type="entry name" value="DUF5988"/>
    <property type="match status" value="1"/>
</dbReference>
<gene>
    <name evidence="1" type="ORF">ACFPZN_17420</name>
</gene>
<dbReference type="Proteomes" id="UP001596074">
    <property type="component" value="Unassembled WGS sequence"/>
</dbReference>